<evidence type="ECO:0000256" key="2">
    <source>
        <dbReference type="ARBA" id="ARBA00022692"/>
    </source>
</evidence>
<feature type="transmembrane region" description="Helical" evidence="6">
    <location>
        <begin position="106"/>
        <end position="132"/>
    </location>
</feature>
<reference evidence="8 9" key="1">
    <citation type="submission" date="2018-04" db="EMBL/GenBank/DDBJ databases">
        <title>The genome of golden apple snail Pomacea canaliculata provides insight into stress tolerance and invasive adaptation.</title>
        <authorList>
            <person name="Liu C."/>
            <person name="Liu B."/>
            <person name="Ren Y."/>
            <person name="Zhang Y."/>
            <person name="Wang H."/>
            <person name="Li S."/>
            <person name="Jiang F."/>
            <person name="Yin L."/>
            <person name="Zhang G."/>
            <person name="Qian W."/>
            <person name="Fan W."/>
        </authorList>
    </citation>
    <scope>NUCLEOTIDE SEQUENCE [LARGE SCALE GENOMIC DNA]</scope>
    <source>
        <strain evidence="8">SZHN2017</strain>
        <tissue evidence="8">Muscle</tissue>
    </source>
</reference>
<sequence>MTTGECKLTAYIANVVNMQSTWTMVFMTCHRAVAILWPHRAKVFSTTKMVVSLLSALTAFSFIFHSHKAYGFEVRTGVNPGDWWCTETYTGGYRAFIESIWSPIELAVVFFLPFALILVSDVVLVKTVIVSIRDARRRVALNNIKTMDKREKQVSSMIILMVVTSAMFFFLMLPIRTYGFFTEIISESVGVRLIGRCLQNDGVDPRCFLYIGQRCGSGEDSHRVHTRRETPRGLQQQDDGQAGETKRVLTEPSFEPRERKRPRWEERINEKKKVRRRKEKKLYENFTVRNNNLGDWWCRENPSNGYVEFMTSIWLPIELASVFFLPFVLMLISNVVLVKTVIVSIRDARRRVAYNNNKTMDRREKQVSSMVILMVVTSAMFFLFLLPSLIQKAKRRVAYNNLKTMDKREKRISKMAVVFLLPFALTLISDVVLVKSVIVSIRDARRRVAYNNKTMDRREKQDSMEIVLWKWLSVATANQQEQHAGSTDAADVPVETNGSSQHRLTCRTSSKS</sequence>
<feature type="transmembrane region" description="Helical" evidence="6">
    <location>
        <begin position="153"/>
        <end position="173"/>
    </location>
</feature>
<name>A0A2T7NU53_POMCA</name>
<dbReference type="Proteomes" id="UP000245119">
    <property type="component" value="Linkage Group LG9"/>
</dbReference>
<evidence type="ECO:0000313" key="8">
    <source>
        <dbReference type="EMBL" id="PVD24709.1"/>
    </source>
</evidence>
<feature type="transmembrane region" description="Helical" evidence="6">
    <location>
        <begin position="415"/>
        <end position="438"/>
    </location>
</feature>
<dbReference type="SUPFAM" id="SSF81321">
    <property type="entry name" value="Family A G protein-coupled receptor-like"/>
    <property type="match status" value="2"/>
</dbReference>
<evidence type="ECO:0000259" key="7">
    <source>
        <dbReference type="PROSITE" id="PS50262"/>
    </source>
</evidence>
<keyword evidence="4 6" id="KW-0472">Membrane</keyword>
<gene>
    <name evidence="8" type="ORF">C0Q70_15194</name>
</gene>
<dbReference type="OrthoDB" id="9990906at2759"/>
<keyword evidence="2 6" id="KW-0812">Transmembrane</keyword>
<feature type="transmembrane region" description="Helical" evidence="6">
    <location>
        <begin position="20"/>
        <end position="37"/>
    </location>
</feature>
<evidence type="ECO:0000256" key="4">
    <source>
        <dbReference type="ARBA" id="ARBA00023136"/>
    </source>
</evidence>
<dbReference type="PROSITE" id="PS50262">
    <property type="entry name" value="G_PROTEIN_RECEP_F1_2"/>
    <property type="match status" value="1"/>
</dbReference>
<dbReference type="Gene3D" id="1.20.1070.10">
    <property type="entry name" value="Rhodopsin 7-helix transmembrane proteins"/>
    <property type="match status" value="2"/>
</dbReference>
<feature type="region of interest" description="Disordered" evidence="5">
    <location>
        <begin position="218"/>
        <end position="262"/>
    </location>
</feature>
<dbReference type="EMBL" id="PZQS01000009">
    <property type="protein sequence ID" value="PVD24709.1"/>
    <property type="molecule type" value="Genomic_DNA"/>
</dbReference>
<evidence type="ECO:0000256" key="5">
    <source>
        <dbReference type="SAM" id="MobiDB-lite"/>
    </source>
</evidence>
<accession>A0A2T7NU53</accession>
<evidence type="ECO:0000313" key="9">
    <source>
        <dbReference type="Proteomes" id="UP000245119"/>
    </source>
</evidence>
<dbReference type="InterPro" id="IPR000276">
    <property type="entry name" value="GPCR_Rhodpsn"/>
</dbReference>
<organism evidence="8 9">
    <name type="scientific">Pomacea canaliculata</name>
    <name type="common">Golden apple snail</name>
    <dbReference type="NCBI Taxonomy" id="400727"/>
    <lineage>
        <taxon>Eukaryota</taxon>
        <taxon>Metazoa</taxon>
        <taxon>Spiralia</taxon>
        <taxon>Lophotrochozoa</taxon>
        <taxon>Mollusca</taxon>
        <taxon>Gastropoda</taxon>
        <taxon>Caenogastropoda</taxon>
        <taxon>Architaenioglossa</taxon>
        <taxon>Ampullarioidea</taxon>
        <taxon>Ampullariidae</taxon>
        <taxon>Pomacea</taxon>
    </lineage>
</organism>
<feature type="transmembrane region" description="Helical" evidence="6">
    <location>
        <begin position="367"/>
        <end position="390"/>
    </location>
</feature>
<dbReference type="AlphaFoldDB" id="A0A2T7NU53"/>
<keyword evidence="3 6" id="KW-1133">Transmembrane helix</keyword>
<feature type="compositionally biased region" description="Basic and acidic residues" evidence="5">
    <location>
        <begin position="244"/>
        <end position="262"/>
    </location>
</feature>
<dbReference type="GO" id="GO:0016020">
    <property type="term" value="C:membrane"/>
    <property type="evidence" value="ECO:0007669"/>
    <property type="project" value="UniProtKB-SubCell"/>
</dbReference>
<dbReference type="PANTHER" id="PTHR46641:SF2">
    <property type="entry name" value="FMRFAMIDE RECEPTOR"/>
    <property type="match status" value="1"/>
</dbReference>
<dbReference type="PANTHER" id="PTHR46641">
    <property type="entry name" value="FMRFAMIDE RECEPTOR-RELATED"/>
    <property type="match status" value="1"/>
</dbReference>
<evidence type="ECO:0000256" key="1">
    <source>
        <dbReference type="ARBA" id="ARBA00004370"/>
    </source>
</evidence>
<comment type="caution">
    <text evidence="8">The sequence shown here is derived from an EMBL/GenBank/DDBJ whole genome shotgun (WGS) entry which is preliminary data.</text>
</comment>
<dbReference type="GO" id="GO:0004930">
    <property type="term" value="F:G protein-coupled receptor activity"/>
    <property type="evidence" value="ECO:0007669"/>
    <property type="project" value="InterPro"/>
</dbReference>
<protein>
    <recommendedName>
        <fullName evidence="7">G-protein coupled receptors family 1 profile domain-containing protein</fullName>
    </recommendedName>
</protein>
<comment type="subcellular location">
    <subcellularLocation>
        <location evidence="1">Membrane</location>
    </subcellularLocation>
</comment>
<dbReference type="Pfam" id="PF00001">
    <property type="entry name" value="7tm_1"/>
    <property type="match status" value="1"/>
</dbReference>
<dbReference type="InterPro" id="IPR017452">
    <property type="entry name" value="GPCR_Rhodpsn_7TM"/>
</dbReference>
<feature type="region of interest" description="Disordered" evidence="5">
    <location>
        <begin position="482"/>
        <end position="512"/>
    </location>
</feature>
<feature type="compositionally biased region" description="Basic and acidic residues" evidence="5">
    <location>
        <begin position="218"/>
        <end position="231"/>
    </location>
</feature>
<dbReference type="InterPro" id="IPR052954">
    <property type="entry name" value="GPCR-Ligand_Int"/>
</dbReference>
<feature type="transmembrane region" description="Helical" evidence="6">
    <location>
        <begin position="323"/>
        <end position="346"/>
    </location>
</feature>
<feature type="compositionally biased region" description="Polar residues" evidence="5">
    <location>
        <begin position="496"/>
        <end position="512"/>
    </location>
</feature>
<feature type="domain" description="G-protein coupled receptors family 1 profile" evidence="7">
    <location>
        <begin position="1"/>
        <end position="170"/>
    </location>
</feature>
<feature type="transmembrane region" description="Helical" evidence="6">
    <location>
        <begin position="49"/>
        <end position="67"/>
    </location>
</feature>
<keyword evidence="9" id="KW-1185">Reference proteome</keyword>
<evidence type="ECO:0000256" key="6">
    <source>
        <dbReference type="SAM" id="Phobius"/>
    </source>
</evidence>
<evidence type="ECO:0000256" key="3">
    <source>
        <dbReference type="ARBA" id="ARBA00022989"/>
    </source>
</evidence>
<proteinExistence type="predicted"/>